<reference evidence="2 3" key="2">
    <citation type="submission" date="2007-04" db="EMBL/GenBank/DDBJ databases">
        <title>Draft genome sequence of Ruminococcus torques (ATCC 27756).</title>
        <authorList>
            <person name="Sudarsanam P."/>
            <person name="Ley R."/>
            <person name="Guruge J."/>
            <person name="Turnbaugh P.J."/>
            <person name="Mahowald M."/>
            <person name="Liep D."/>
            <person name="Gordon J."/>
        </authorList>
    </citation>
    <scope>NUCLEOTIDE SEQUENCE [LARGE SCALE GENOMIC DNA]</scope>
    <source>
        <strain evidence="2 3">ATCC 27756</strain>
    </source>
</reference>
<feature type="region of interest" description="Disordered" evidence="1">
    <location>
        <begin position="1"/>
        <end position="36"/>
    </location>
</feature>
<dbReference type="PaxDb" id="411460-RUMTOR_01160"/>
<name>A5KLQ6_9FIRM</name>
<dbReference type="HOGENOM" id="CLU_3358259_0_0_9"/>
<accession>A5KLQ6</accession>
<proteinExistence type="predicted"/>
<comment type="caution">
    <text evidence="2">The sequence shown here is derived from an EMBL/GenBank/DDBJ whole genome shotgun (WGS) entry which is preliminary data.</text>
</comment>
<gene>
    <name evidence="2" type="ORF">RUMTOR_01160</name>
</gene>
<evidence type="ECO:0000256" key="1">
    <source>
        <dbReference type="SAM" id="MobiDB-lite"/>
    </source>
</evidence>
<reference evidence="2 3" key="1">
    <citation type="submission" date="2007-03" db="EMBL/GenBank/DDBJ databases">
        <authorList>
            <person name="Fulton L."/>
            <person name="Clifton S."/>
            <person name="Fulton B."/>
            <person name="Xu J."/>
            <person name="Minx P."/>
            <person name="Pepin K.H."/>
            <person name="Johnson M."/>
            <person name="Thiruvilangam P."/>
            <person name="Bhonagiri V."/>
            <person name="Nash W.E."/>
            <person name="Mardis E.R."/>
            <person name="Wilson R.K."/>
        </authorList>
    </citation>
    <scope>NUCLEOTIDE SEQUENCE [LARGE SCALE GENOMIC DNA]</scope>
    <source>
        <strain evidence="2 3">ATCC 27756</strain>
    </source>
</reference>
<dbReference type="AlphaFoldDB" id="A5KLQ6"/>
<evidence type="ECO:0000313" key="2">
    <source>
        <dbReference type="EMBL" id="EDK24431.1"/>
    </source>
</evidence>
<dbReference type="Proteomes" id="UP000003577">
    <property type="component" value="Unassembled WGS sequence"/>
</dbReference>
<sequence length="36" mass="4400">MHSIRKLKSKKIEGKMIKARRMSRVEKRKGETKWIM</sequence>
<protein>
    <submittedName>
        <fullName evidence="2">Uncharacterized protein</fullName>
    </submittedName>
</protein>
<organism evidence="2 3">
    <name type="scientific">[Ruminococcus] torques ATCC 27756</name>
    <dbReference type="NCBI Taxonomy" id="411460"/>
    <lineage>
        <taxon>Bacteria</taxon>
        <taxon>Bacillati</taxon>
        <taxon>Bacillota</taxon>
        <taxon>Clostridia</taxon>
        <taxon>Lachnospirales</taxon>
        <taxon>Lachnospiraceae</taxon>
        <taxon>Mediterraneibacter</taxon>
    </lineage>
</organism>
<dbReference type="EMBL" id="AAVP02000004">
    <property type="protein sequence ID" value="EDK24431.1"/>
    <property type="molecule type" value="Genomic_DNA"/>
</dbReference>
<feature type="compositionally biased region" description="Basic and acidic residues" evidence="1">
    <location>
        <begin position="23"/>
        <end position="36"/>
    </location>
</feature>
<evidence type="ECO:0000313" key="3">
    <source>
        <dbReference type="Proteomes" id="UP000003577"/>
    </source>
</evidence>